<name>A0A0H5QJZ4_9EUKA</name>
<protein>
    <recommendedName>
        <fullName evidence="2">AB hydrolase-1 domain-containing protein</fullName>
    </recommendedName>
</protein>
<dbReference type="GO" id="GO:0008474">
    <property type="term" value="F:palmitoyl-(protein) hydrolase activity"/>
    <property type="evidence" value="ECO:0007669"/>
    <property type="project" value="TreeGrafter"/>
</dbReference>
<feature type="domain" description="AB hydrolase-1" evidence="2">
    <location>
        <begin position="97"/>
        <end position="210"/>
    </location>
</feature>
<proteinExistence type="predicted"/>
<feature type="transmembrane region" description="Helical" evidence="1">
    <location>
        <begin position="6"/>
        <end position="37"/>
    </location>
</feature>
<dbReference type="PANTHER" id="PTHR12277:SF81">
    <property type="entry name" value="PROTEIN ABHD13"/>
    <property type="match status" value="1"/>
</dbReference>
<keyword evidence="1" id="KW-0812">Transmembrane</keyword>
<dbReference type="Pfam" id="PF00561">
    <property type="entry name" value="Abhydrolase_1"/>
    <property type="match status" value="1"/>
</dbReference>
<organism evidence="3">
    <name type="scientific">Spongospora subterranea</name>
    <dbReference type="NCBI Taxonomy" id="70186"/>
    <lineage>
        <taxon>Eukaryota</taxon>
        <taxon>Sar</taxon>
        <taxon>Rhizaria</taxon>
        <taxon>Endomyxa</taxon>
        <taxon>Phytomyxea</taxon>
        <taxon>Plasmodiophorida</taxon>
        <taxon>Plasmodiophoridae</taxon>
        <taxon>Spongospora</taxon>
    </lineage>
</organism>
<dbReference type="InterPro" id="IPR000073">
    <property type="entry name" value="AB_hydrolase_1"/>
</dbReference>
<dbReference type="PANTHER" id="PTHR12277">
    <property type="entry name" value="ALPHA/BETA HYDROLASE DOMAIN-CONTAINING PROTEIN"/>
    <property type="match status" value="1"/>
</dbReference>
<dbReference type="GO" id="GO:0016020">
    <property type="term" value="C:membrane"/>
    <property type="evidence" value="ECO:0007669"/>
    <property type="project" value="TreeGrafter"/>
</dbReference>
<dbReference type="SUPFAM" id="SSF53474">
    <property type="entry name" value="alpha/beta-Hydrolases"/>
    <property type="match status" value="1"/>
</dbReference>
<evidence type="ECO:0000259" key="2">
    <source>
        <dbReference type="Pfam" id="PF00561"/>
    </source>
</evidence>
<evidence type="ECO:0000313" key="3">
    <source>
        <dbReference type="EMBL" id="CRZ02420.1"/>
    </source>
</evidence>
<dbReference type="EMBL" id="HACM01001978">
    <property type="protein sequence ID" value="CRZ02420.1"/>
    <property type="molecule type" value="Transcribed_RNA"/>
</dbReference>
<keyword evidence="1" id="KW-1133">Transmembrane helix</keyword>
<feature type="non-terminal residue" evidence="3">
    <location>
        <position position="1"/>
    </location>
</feature>
<evidence type="ECO:0000256" key="1">
    <source>
        <dbReference type="SAM" id="Phobius"/>
    </source>
</evidence>
<reference evidence="3" key="1">
    <citation type="submission" date="2015-04" db="EMBL/GenBank/DDBJ databases">
        <title>The genome sequence of the plant pathogenic Rhizarian Plasmodiophora brassicae reveals insights in its biotrophic life cycle and the origin of chitin synthesis.</title>
        <authorList>
            <person name="Schwelm A."/>
            <person name="Fogelqvist J."/>
            <person name="Knaust A."/>
            <person name="Julke S."/>
            <person name="Lilja T."/>
            <person name="Dhandapani V."/>
            <person name="Bonilla-Rosso G."/>
            <person name="Karlsson M."/>
            <person name="Shevchenko A."/>
            <person name="Choi S.R."/>
            <person name="Kim H.G."/>
            <person name="Park J.Y."/>
            <person name="Lim Y.P."/>
            <person name="Ludwig-Muller J."/>
            <person name="Dixelius C."/>
        </authorList>
    </citation>
    <scope>NUCLEOTIDE SEQUENCE</scope>
    <source>
        <tissue evidence="3">Potato root galls</tissue>
    </source>
</reference>
<sequence>AFNDLLMIASIIYTVFWLWVRIIFGVFALAVILLWYYQHKLLYFPSLNGPRQISSNDHNLRSPASWNLPFIENWIVTSDNVLIHSWLILNPDSTNRPTVIFFHGNAGNIGYRLPIAYALYNTSQVNVLMVEYRGYGNSNGEPSESGLSLDAESALHWASAQGDKIDPRRIFLFGKSLGGAVSLKLSSQHPQLIKGTIVENTFTTIDEMGVTMASRLGMPYLLDGLRLFLAFFLTSHWNNEFYITQVQKPVLLLSGSGDELVPPAHMKKLHDLSAPNLCRLISYPGGHNDTDIQAGEKYYLDIKEFINAHETPSC</sequence>
<dbReference type="AlphaFoldDB" id="A0A0H5QJZ4"/>
<accession>A0A0H5QJZ4</accession>
<dbReference type="Gene3D" id="3.40.50.1820">
    <property type="entry name" value="alpha/beta hydrolase"/>
    <property type="match status" value="1"/>
</dbReference>
<keyword evidence="1" id="KW-0472">Membrane</keyword>
<dbReference type="InterPro" id="IPR029058">
    <property type="entry name" value="AB_hydrolase_fold"/>
</dbReference>